<reference evidence="1" key="1">
    <citation type="submission" date="2021-06" db="EMBL/GenBank/DDBJ databases">
        <authorList>
            <person name="Kallberg Y."/>
            <person name="Tangrot J."/>
            <person name="Rosling A."/>
        </authorList>
    </citation>
    <scope>NUCLEOTIDE SEQUENCE</scope>
    <source>
        <strain evidence="1">FL966</strain>
    </source>
</reference>
<dbReference type="OrthoDB" id="2439553at2759"/>
<gene>
    <name evidence="1" type="ORF">CPELLU_LOCUS10142</name>
</gene>
<dbReference type="EMBL" id="CAJVQA010008211">
    <property type="protein sequence ID" value="CAG8668322.1"/>
    <property type="molecule type" value="Genomic_DNA"/>
</dbReference>
<dbReference type="AlphaFoldDB" id="A0A9N9E976"/>
<comment type="caution">
    <text evidence="1">The sequence shown here is derived from an EMBL/GenBank/DDBJ whole genome shotgun (WGS) entry which is preliminary data.</text>
</comment>
<proteinExistence type="predicted"/>
<evidence type="ECO:0000313" key="2">
    <source>
        <dbReference type="Proteomes" id="UP000789759"/>
    </source>
</evidence>
<organism evidence="1 2">
    <name type="scientific">Cetraspora pellucida</name>
    <dbReference type="NCBI Taxonomy" id="1433469"/>
    <lineage>
        <taxon>Eukaryota</taxon>
        <taxon>Fungi</taxon>
        <taxon>Fungi incertae sedis</taxon>
        <taxon>Mucoromycota</taxon>
        <taxon>Glomeromycotina</taxon>
        <taxon>Glomeromycetes</taxon>
        <taxon>Diversisporales</taxon>
        <taxon>Gigasporaceae</taxon>
        <taxon>Cetraspora</taxon>
    </lineage>
</organism>
<keyword evidence="2" id="KW-1185">Reference proteome</keyword>
<sequence>MKHATSNKDIDIDEISNNSILKRAHKIKIHLAIKCKEKVSNEIQMKILWKIQSENEQMLTKTPILKKRKSNSSMLPLDFYYNTKEAIDKNKEIRANKSLIK</sequence>
<protein>
    <submittedName>
        <fullName evidence="1">1087_t:CDS:1</fullName>
    </submittedName>
</protein>
<dbReference type="Proteomes" id="UP000789759">
    <property type="component" value="Unassembled WGS sequence"/>
</dbReference>
<evidence type="ECO:0000313" key="1">
    <source>
        <dbReference type="EMBL" id="CAG8668322.1"/>
    </source>
</evidence>
<accession>A0A9N9E976</accession>
<name>A0A9N9E976_9GLOM</name>